<organism evidence="7 8">
    <name type="scientific">Canavalia gladiata</name>
    <name type="common">Sword bean</name>
    <name type="synonym">Dolichos gladiatus</name>
    <dbReference type="NCBI Taxonomy" id="3824"/>
    <lineage>
        <taxon>Eukaryota</taxon>
        <taxon>Viridiplantae</taxon>
        <taxon>Streptophyta</taxon>
        <taxon>Embryophyta</taxon>
        <taxon>Tracheophyta</taxon>
        <taxon>Spermatophyta</taxon>
        <taxon>Magnoliopsida</taxon>
        <taxon>eudicotyledons</taxon>
        <taxon>Gunneridae</taxon>
        <taxon>Pentapetalae</taxon>
        <taxon>rosids</taxon>
        <taxon>fabids</taxon>
        <taxon>Fabales</taxon>
        <taxon>Fabaceae</taxon>
        <taxon>Papilionoideae</taxon>
        <taxon>50 kb inversion clade</taxon>
        <taxon>NPAAA clade</taxon>
        <taxon>indigoferoid/millettioid clade</taxon>
        <taxon>Phaseoleae</taxon>
        <taxon>Canavalia</taxon>
    </lineage>
</organism>
<dbReference type="EMBL" id="JAYMYQ010000003">
    <property type="protein sequence ID" value="KAK7344322.1"/>
    <property type="molecule type" value="Genomic_DNA"/>
</dbReference>
<evidence type="ECO:0000256" key="4">
    <source>
        <dbReference type="ARBA" id="ARBA00022840"/>
    </source>
</evidence>
<dbReference type="InterPro" id="IPR034646">
    <property type="entry name" value="ADCK3_dom"/>
</dbReference>
<dbReference type="GO" id="GO:0016740">
    <property type="term" value="F:transferase activity"/>
    <property type="evidence" value="ECO:0007669"/>
    <property type="project" value="UniProtKB-KW"/>
</dbReference>
<dbReference type="InterPro" id="IPR051409">
    <property type="entry name" value="Atypical_kinase_ADCK"/>
</dbReference>
<dbReference type="SUPFAM" id="SSF56112">
    <property type="entry name" value="Protein kinase-like (PK-like)"/>
    <property type="match status" value="1"/>
</dbReference>
<dbReference type="InterPro" id="IPR004147">
    <property type="entry name" value="ABC1_dom"/>
</dbReference>
<feature type="region of interest" description="Disordered" evidence="5">
    <location>
        <begin position="133"/>
        <end position="166"/>
    </location>
</feature>
<evidence type="ECO:0000259" key="6">
    <source>
        <dbReference type="Pfam" id="PF03109"/>
    </source>
</evidence>
<dbReference type="PANTHER" id="PTHR43851">
    <property type="match status" value="1"/>
</dbReference>
<keyword evidence="8" id="KW-1185">Reference proteome</keyword>
<sequence>MASFKDLNKLFNGLSLIANEFVKRSSPATTTDFETLIKTALLSATNLSGLTKGKVRQFSKPPPSPNAAHPHASASNSVVFFTDNPSPESDPQLPTPTPTTITDNDDIAHFSSEANHQEASDGYAGAVAVEKPEFPSSTETVNEGVSGEVAPVPPLRKRRPRERRVPATPFSRALGFAGLGAGLAWGTLQESAKRLAFGTPNSHGNQSALSPFLSEKNAERLALALCRMRGAALKIGQMLSIQDESLVPPPILAALEIVRQGADVMPKSQLNQVLNSELGPDWSSKLISFDYEPIAAASIGQVHQAVMKDGMKVAMKIQYPGVADSIESDIENVKLLLNYTNLIPKGLYLDRAIKVAKEELSRECDYELEAANQKRFRDLLANTDGFYVPIVVDDISSKRVLTTELVHGIPIDKVALLDQETRNYIGKKLLELTLMELFVFQFMQTDPNWGNFLFDEATKTINLIDFGAARDYPKGFVDDYLRMVLACANGDSDGVIEMSRRLGFLTGMESEVMLDAHVQAGFIVGLPFSRAGGFDFRSTNITQSISHLGATMLKHRLTPPPDEAYSLHRKLSGAFLACIKIGAVVPCRDLLLEVYKHHKFGEVNEILSSGSVSA</sequence>
<feature type="region of interest" description="Disordered" evidence="5">
    <location>
        <begin position="78"/>
        <end position="105"/>
    </location>
</feature>
<dbReference type="PANTHER" id="PTHR43851:SF3">
    <property type="entry name" value="COENZYME Q8"/>
    <property type="match status" value="1"/>
</dbReference>
<evidence type="ECO:0000256" key="1">
    <source>
        <dbReference type="ARBA" id="ARBA00009670"/>
    </source>
</evidence>
<evidence type="ECO:0000256" key="5">
    <source>
        <dbReference type="SAM" id="MobiDB-lite"/>
    </source>
</evidence>
<name>A0AAN9LY53_CANGL</name>
<proteinExistence type="inferred from homology"/>
<dbReference type="InterPro" id="IPR011009">
    <property type="entry name" value="Kinase-like_dom_sf"/>
</dbReference>
<dbReference type="Pfam" id="PF03109">
    <property type="entry name" value="ABC1"/>
    <property type="match status" value="1"/>
</dbReference>
<keyword evidence="4" id="KW-0067">ATP-binding</keyword>
<evidence type="ECO:0000313" key="7">
    <source>
        <dbReference type="EMBL" id="KAK7344322.1"/>
    </source>
</evidence>
<evidence type="ECO:0000313" key="8">
    <source>
        <dbReference type="Proteomes" id="UP001367508"/>
    </source>
</evidence>
<comment type="caution">
    <text evidence="7">The sequence shown here is derived from an EMBL/GenBank/DDBJ whole genome shotgun (WGS) entry which is preliminary data.</text>
</comment>
<protein>
    <recommendedName>
        <fullName evidence="6">ABC1 atypical kinase-like domain-containing protein</fullName>
    </recommendedName>
</protein>
<keyword evidence="3" id="KW-0547">Nucleotide-binding</keyword>
<reference evidence="7 8" key="1">
    <citation type="submission" date="2024-01" db="EMBL/GenBank/DDBJ databases">
        <title>The genomes of 5 underutilized Papilionoideae crops provide insights into root nodulation and disease resistanc.</title>
        <authorList>
            <person name="Jiang F."/>
        </authorList>
    </citation>
    <scope>NUCLEOTIDE SEQUENCE [LARGE SCALE GENOMIC DNA]</scope>
    <source>
        <strain evidence="7">LVBAO_FW01</strain>
        <tissue evidence="7">Leaves</tissue>
    </source>
</reference>
<dbReference type="CDD" id="cd13970">
    <property type="entry name" value="ABC1_ADCK3"/>
    <property type="match status" value="1"/>
</dbReference>
<dbReference type="GO" id="GO:0006744">
    <property type="term" value="P:ubiquinone biosynthetic process"/>
    <property type="evidence" value="ECO:0007669"/>
    <property type="project" value="TreeGrafter"/>
</dbReference>
<dbReference type="GO" id="GO:0005524">
    <property type="term" value="F:ATP binding"/>
    <property type="evidence" value="ECO:0007669"/>
    <property type="project" value="UniProtKB-KW"/>
</dbReference>
<accession>A0AAN9LY53</accession>
<evidence type="ECO:0000256" key="2">
    <source>
        <dbReference type="ARBA" id="ARBA00022679"/>
    </source>
</evidence>
<dbReference type="Proteomes" id="UP001367508">
    <property type="component" value="Unassembled WGS sequence"/>
</dbReference>
<dbReference type="AlphaFoldDB" id="A0AAN9LY53"/>
<feature type="region of interest" description="Disordered" evidence="5">
    <location>
        <begin position="54"/>
        <end position="73"/>
    </location>
</feature>
<feature type="domain" description="ABC1 atypical kinase-like" evidence="6">
    <location>
        <begin position="258"/>
        <end position="499"/>
    </location>
</feature>
<comment type="similarity">
    <text evidence="1">Belongs to the protein kinase superfamily. ADCK protein kinase family.</text>
</comment>
<evidence type="ECO:0000256" key="3">
    <source>
        <dbReference type="ARBA" id="ARBA00022741"/>
    </source>
</evidence>
<gene>
    <name evidence="7" type="ORF">VNO77_13792</name>
</gene>
<keyword evidence="2" id="KW-0808">Transferase</keyword>